<evidence type="ECO:0000313" key="4">
    <source>
        <dbReference type="Proteomes" id="UP001058974"/>
    </source>
</evidence>
<evidence type="ECO:0000313" key="3">
    <source>
        <dbReference type="EMBL" id="KAI5393254.1"/>
    </source>
</evidence>
<dbReference type="EMBL" id="JAMSHJ010000006">
    <property type="protein sequence ID" value="KAI5393254.1"/>
    <property type="molecule type" value="Genomic_DNA"/>
</dbReference>
<comment type="caution">
    <text evidence="3">The sequence shown here is derived from an EMBL/GenBank/DDBJ whole genome shotgun (WGS) entry which is preliminary data.</text>
</comment>
<dbReference type="Proteomes" id="UP001058974">
    <property type="component" value="Chromosome 6"/>
</dbReference>
<gene>
    <name evidence="3" type="ORF">KIW84_060392</name>
</gene>
<accession>A0A9D4VZK4</accession>
<reference evidence="3 4" key="1">
    <citation type="journal article" date="2022" name="Nat. Genet.">
        <title>Improved pea reference genome and pan-genome highlight genomic features and evolutionary characteristics.</title>
        <authorList>
            <person name="Yang T."/>
            <person name="Liu R."/>
            <person name="Luo Y."/>
            <person name="Hu S."/>
            <person name="Wang D."/>
            <person name="Wang C."/>
            <person name="Pandey M.K."/>
            <person name="Ge S."/>
            <person name="Xu Q."/>
            <person name="Li N."/>
            <person name="Li G."/>
            <person name="Huang Y."/>
            <person name="Saxena R.K."/>
            <person name="Ji Y."/>
            <person name="Li M."/>
            <person name="Yan X."/>
            <person name="He Y."/>
            <person name="Liu Y."/>
            <person name="Wang X."/>
            <person name="Xiang C."/>
            <person name="Varshney R.K."/>
            <person name="Ding H."/>
            <person name="Gao S."/>
            <person name="Zong X."/>
        </authorList>
    </citation>
    <scope>NUCLEOTIDE SEQUENCE [LARGE SCALE GENOMIC DNA]</scope>
    <source>
        <strain evidence="3 4">cv. Zhongwan 6</strain>
    </source>
</reference>
<evidence type="ECO:0000256" key="1">
    <source>
        <dbReference type="SAM" id="MobiDB-lite"/>
    </source>
</evidence>
<dbReference type="AlphaFoldDB" id="A0A9D4VZK4"/>
<keyword evidence="4" id="KW-1185">Reference proteome</keyword>
<name>A0A9D4VZK4_PEA</name>
<sequence>MVKRVRKNYIYISTGWFIMRIIDIMKVFGFCIVFLMVVTTFTFFSLSTTTDPSWFSYLFGTKCADETTPIVVSRKLKENFNNNKSNEKGGRGDRENLEDYNPADPTPGSDNKDVNPGPIEHETPPGD</sequence>
<keyword evidence="2" id="KW-0472">Membrane</keyword>
<proteinExistence type="predicted"/>
<dbReference type="PANTHER" id="PTHR37249:SF3">
    <property type="entry name" value="OS03G0206201 PROTEIN"/>
    <property type="match status" value="1"/>
</dbReference>
<feature type="transmembrane region" description="Helical" evidence="2">
    <location>
        <begin position="27"/>
        <end position="46"/>
    </location>
</feature>
<organism evidence="3 4">
    <name type="scientific">Pisum sativum</name>
    <name type="common">Garden pea</name>
    <name type="synonym">Lathyrus oleraceus</name>
    <dbReference type="NCBI Taxonomy" id="3888"/>
    <lineage>
        <taxon>Eukaryota</taxon>
        <taxon>Viridiplantae</taxon>
        <taxon>Streptophyta</taxon>
        <taxon>Embryophyta</taxon>
        <taxon>Tracheophyta</taxon>
        <taxon>Spermatophyta</taxon>
        <taxon>Magnoliopsida</taxon>
        <taxon>eudicotyledons</taxon>
        <taxon>Gunneridae</taxon>
        <taxon>Pentapetalae</taxon>
        <taxon>rosids</taxon>
        <taxon>fabids</taxon>
        <taxon>Fabales</taxon>
        <taxon>Fabaceae</taxon>
        <taxon>Papilionoideae</taxon>
        <taxon>50 kb inversion clade</taxon>
        <taxon>NPAAA clade</taxon>
        <taxon>Hologalegina</taxon>
        <taxon>IRL clade</taxon>
        <taxon>Fabeae</taxon>
        <taxon>Lathyrus</taxon>
    </lineage>
</organism>
<keyword evidence="2" id="KW-0812">Transmembrane</keyword>
<feature type="compositionally biased region" description="Basic and acidic residues" evidence="1">
    <location>
        <begin position="85"/>
        <end position="97"/>
    </location>
</feature>
<dbReference type="Gramene" id="Psat06G0039200-T1">
    <property type="protein sequence ID" value="KAI5393254.1"/>
    <property type="gene ID" value="KIW84_060392"/>
</dbReference>
<evidence type="ECO:0000256" key="2">
    <source>
        <dbReference type="SAM" id="Phobius"/>
    </source>
</evidence>
<dbReference type="PANTHER" id="PTHR37249">
    <property type="entry name" value="OS03G0206201 PROTEIN"/>
    <property type="match status" value="1"/>
</dbReference>
<feature type="region of interest" description="Disordered" evidence="1">
    <location>
        <begin position="80"/>
        <end position="127"/>
    </location>
</feature>
<protein>
    <submittedName>
        <fullName evidence="3">Uncharacterized protein</fullName>
    </submittedName>
</protein>
<keyword evidence="2" id="KW-1133">Transmembrane helix</keyword>